<dbReference type="Gene3D" id="1.20.5.340">
    <property type="match status" value="1"/>
</dbReference>
<feature type="compositionally biased region" description="Polar residues" evidence="7">
    <location>
        <begin position="116"/>
        <end position="126"/>
    </location>
</feature>
<dbReference type="InterPro" id="IPR013890">
    <property type="entry name" value="Tscrpt_rep_Tup1_N"/>
</dbReference>
<evidence type="ECO:0000313" key="9">
    <source>
        <dbReference type="EMBL" id="CAG8653393.1"/>
    </source>
</evidence>
<reference evidence="9" key="1">
    <citation type="submission" date="2021-06" db="EMBL/GenBank/DDBJ databases">
        <authorList>
            <person name="Kallberg Y."/>
            <person name="Tangrot J."/>
            <person name="Rosling A."/>
        </authorList>
    </citation>
    <scope>NUCLEOTIDE SEQUENCE</scope>
    <source>
        <strain evidence="9">MA453B</strain>
    </source>
</reference>
<feature type="repeat" description="WD" evidence="6">
    <location>
        <begin position="448"/>
        <end position="489"/>
    </location>
</feature>
<feature type="domain" description="Transcriptional repressor Tup1 N-terminal" evidence="8">
    <location>
        <begin position="21"/>
        <end position="92"/>
    </location>
</feature>
<dbReference type="PANTHER" id="PTHR22847:SF728">
    <property type="entry name" value="TRANSCRIPTIONAL REPRESSOR TUP11-RELATED"/>
    <property type="match status" value="1"/>
</dbReference>
<feature type="repeat" description="WD" evidence="6">
    <location>
        <begin position="401"/>
        <end position="442"/>
    </location>
</feature>
<comment type="caution">
    <text evidence="9">The sequence shown here is derived from an EMBL/GenBank/DDBJ whole genome shotgun (WGS) entry which is preliminary data.</text>
</comment>
<dbReference type="PROSITE" id="PS50082">
    <property type="entry name" value="WD_REPEATS_2"/>
    <property type="match status" value="5"/>
</dbReference>
<evidence type="ECO:0000313" key="10">
    <source>
        <dbReference type="Proteomes" id="UP000789405"/>
    </source>
</evidence>
<keyword evidence="5" id="KW-0804">Transcription</keyword>
<keyword evidence="10" id="KW-1185">Reference proteome</keyword>
<dbReference type="SMART" id="SM00320">
    <property type="entry name" value="WD40"/>
    <property type="match status" value="6"/>
</dbReference>
<dbReference type="Gene3D" id="2.130.10.10">
    <property type="entry name" value="YVTN repeat-like/Quinoprotein amine dehydrogenase"/>
    <property type="match status" value="1"/>
</dbReference>
<dbReference type="InterPro" id="IPR001680">
    <property type="entry name" value="WD40_rpt"/>
</dbReference>
<feature type="compositionally biased region" description="Low complexity" evidence="7">
    <location>
        <begin position="142"/>
        <end position="152"/>
    </location>
</feature>
<name>A0A9N9H7Q8_9GLOM</name>
<dbReference type="PROSITE" id="PS50294">
    <property type="entry name" value="WD_REPEATS_REGION"/>
    <property type="match status" value="5"/>
</dbReference>
<evidence type="ECO:0000256" key="5">
    <source>
        <dbReference type="ARBA" id="ARBA00023163"/>
    </source>
</evidence>
<dbReference type="InterPro" id="IPR015943">
    <property type="entry name" value="WD40/YVTN_repeat-like_dom_sf"/>
</dbReference>
<feature type="repeat" description="WD" evidence="6">
    <location>
        <begin position="586"/>
        <end position="628"/>
    </location>
</feature>
<dbReference type="CDD" id="cd00200">
    <property type="entry name" value="WD40"/>
    <property type="match status" value="1"/>
</dbReference>
<evidence type="ECO:0000256" key="2">
    <source>
        <dbReference type="ARBA" id="ARBA00022574"/>
    </source>
</evidence>
<feature type="compositionally biased region" description="Polar residues" evidence="7">
    <location>
        <begin position="255"/>
        <end position="283"/>
    </location>
</feature>
<gene>
    <name evidence="9" type="ORF">DERYTH_LOCUS10308</name>
</gene>
<feature type="compositionally biased region" description="Polar residues" evidence="7">
    <location>
        <begin position="296"/>
        <end position="305"/>
    </location>
</feature>
<dbReference type="SUPFAM" id="SSF50978">
    <property type="entry name" value="WD40 repeat-like"/>
    <property type="match status" value="1"/>
</dbReference>
<dbReference type="Proteomes" id="UP000789405">
    <property type="component" value="Unassembled WGS sequence"/>
</dbReference>
<dbReference type="Pfam" id="PF08581">
    <property type="entry name" value="Tup_N"/>
    <property type="match status" value="1"/>
</dbReference>
<evidence type="ECO:0000256" key="4">
    <source>
        <dbReference type="ARBA" id="ARBA00023015"/>
    </source>
</evidence>
<organism evidence="9 10">
    <name type="scientific">Dentiscutata erythropus</name>
    <dbReference type="NCBI Taxonomy" id="1348616"/>
    <lineage>
        <taxon>Eukaryota</taxon>
        <taxon>Fungi</taxon>
        <taxon>Fungi incertae sedis</taxon>
        <taxon>Mucoromycota</taxon>
        <taxon>Glomeromycotina</taxon>
        <taxon>Glomeromycetes</taxon>
        <taxon>Diversisporales</taxon>
        <taxon>Gigasporaceae</taxon>
        <taxon>Dentiscutata</taxon>
    </lineage>
</organism>
<evidence type="ECO:0000256" key="3">
    <source>
        <dbReference type="ARBA" id="ARBA00022737"/>
    </source>
</evidence>
<keyword evidence="4" id="KW-0805">Transcription regulation</keyword>
<feature type="region of interest" description="Disordered" evidence="7">
    <location>
        <begin position="97"/>
        <end position="311"/>
    </location>
</feature>
<keyword evidence="3" id="KW-0677">Repeat</keyword>
<proteinExistence type="predicted"/>
<dbReference type="InterPro" id="IPR020472">
    <property type="entry name" value="WD40_PAC1"/>
</dbReference>
<keyword evidence="1" id="KW-0678">Repressor</keyword>
<dbReference type="InterPro" id="IPR019775">
    <property type="entry name" value="WD40_repeat_CS"/>
</dbReference>
<dbReference type="Pfam" id="PF00400">
    <property type="entry name" value="WD40"/>
    <property type="match status" value="5"/>
</dbReference>
<accession>A0A9N9H7Q8</accession>
<dbReference type="PRINTS" id="PR00320">
    <property type="entry name" value="GPROTEINBRPT"/>
</dbReference>
<feature type="repeat" description="WD" evidence="6">
    <location>
        <begin position="544"/>
        <end position="576"/>
    </location>
</feature>
<evidence type="ECO:0000259" key="8">
    <source>
        <dbReference type="Pfam" id="PF08581"/>
    </source>
</evidence>
<feature type="compositionally biased region" description="Polar residues" evidence="7">
    <location>
        <begin position="191"/>
        <end position="205"/>
    </location>
</feature>
<sequence>MSNIYNHRQIVPGGGTGGPSRINELLDALKNEFESLSQEAMTYKIQREEFEHKAEEVSLIRQSLYELQATHKGIKQQYDNDLRNLQREIEQQSNLFGGIISGNGAPGLAAPPQMSMDPTQQPTNQPGHPGNYPGPSGPPQSVPQSTSTAPSPYLNGGVPTGSLSQPHTPKRPRIEDTVSTPVPQNPLGMTPGSQQSQPGLYSNNGIPPPQSSQQGQPQLSNYMPPVGPSSKPGGKIAKPVTLIPQIPPSIGGPDGQQSTGGPTNGNAQQVSSNNKRKSNQNMGAQLPGSRAPINKGSLSGSNQTLGDMDPETVPAQLKKEGGDCFNPKVQRALDVDLFHTLEHNSSDGKYLATGCNRSAQIYDVVNGQKLFVLDDNNVDKTGDLYIRSIWDIQKQTIRSLFPGHEQDIYSLDFSRDGRLIVSGSGDKTARVWDMVTGELLYKLSIDEPSQKDAGVTSVAISPDGYYVAAGSLDKIVRVWDARTGYLLERLEGHKDSVYSVAFAPDGKTLVSGSLDKTLKLWDMSHPGRNSGAGSSQKNSAKMTFNGHKDFVLSVAVSPDGRWVVSGSKDRGVQFWDPITAQTQFMLQGHKNSVISVALSPALSGPTGKLFATGSGDCRARIWRYYDDQ</sequence>
<evidence type="ECO:0000256" key="7">
    <source>
        <dbReference type="SAM" id="MobiDB-lite"/>
    </source>
</evidence>
<dbReference type="InterPro" id="IPR036322">
    <property type="entry name" value="WD40_repeat_dom_sf"/>
</dbReference>
<keyword evidence="2 6" id="KW-0853">WD repeat</keyword>
<dbReference type="PROSITE" id="PS00678">
    <property type="entry name" value="WD_REPEATS_1"/>
    <property type="match status" value="3"/>
</dbReference>
<dbReference type="EMBL" id="CAJVPY010005950">
    <property type="protein sequence ID" value="CAG8653393.1"/>
    <property type="molecule type" value="Genomic_DNA"/>
</dbReference>
<dbReference type="PANTHER" id="PTHR22847">
    <property type="entry name" value="WD40 REPEAT PROTEIN"/>
    <property type="match status" value="1"/>
</dbReference>
<dbReference type="OrthoDB" id="17410at2759"/>
<protein>
    <submittedName>
        <fullName evidence="9">13771_t:CDS:1</fullName>
    </submittedName>
</protein>
<dbReference type="AlphaFoldDB" id="A0A9N9H7Q8"/>
<evidence type="ECO:0000256" key="6">
    <source>
        <dbReference type="PROSITE-ProRule" id="PRU00221"/>
    </source>
</evidence>
<evidence type="ECO:0000256" key="1">
    <source>
        <dbReference type="ARBA" id="ARBA00022491"/>
    </source>
</evidence>
<feature type="repeat" description="WD" evidence="6">
    <location>
        <begin position="490"/>
        <end position="524"/>
    </location>
</feature>